<dbReference type="InterPro" id="IPR037925">
    <property type="entry name" value="FlgE/F/G-like"/>
</dbReference>
<keyword evidence="8" id="KW-0966">Cell projection</keyword>
<dbReference type="InterPro" id="IPR012836">
    <property type="entry name" value="FlgF"/>
</dbReference>
<evidence type="ECO:0000259" key="7">
    <source>
        <dbReference type="Pfam" id="PF22692"/>
    </source>
</evidence>
<dbReference type="EMBL" id="JAABLQ010000001">
    <property type="protein sequence ID" value="NBN77177.1"/>
    <property type="molecule type" value="Genomic_DNA"/>
</dbReference>
<dbReference type="InterPro" id="IPR001444">
    <property type="entry name" value="Flag_bb_rod_N"/>
</dbReference>
<keyword evidence="8" id="KW-0282">Flagellum</keyword>
<name>A0A7X5J790_9HYPH</name>
<dbReference type="InterPro" id="IPR020013">
    <property type="entry name" value="Flagellar_FlgE/F/G"/>
</dbReference>
<gene>
    <name evidence="8" type="primary">flgF</name>
    <name evidence="8" type="ORF">GWI72_02720</name>
</gene>
<dbReference type="PANTHER" id="PTHR30435">
    <property type="entry name" value="FLAGELLAR PROTEIN"/>
    <property type="match status" value="1"/>
</dbReference>
<accession>A0A7X5J790</accession>
<reference evidence="9" key="1">
    <citation type="submission" date="2020-01" db="EMBL/GenBank/DDBJ databases">
        <authorList>
            <person name="Fang Y."/>
            <person name="Sun R."/>
            <person name="Nie L."/>
            <person name="He J."/>
            <person name="Hao L."/>
            <person name="Wang L."/>
            <person name="Su S."/>
            <person name="Lv E."/>
            <person name="Zhang Z."/>
            <person name="Xie R."/>
            <person name="Liu H."/>
        </authorList>
    </citation>
    <scope>NUCLEOTIDE SEQUENCE [LARGE SCALE GENOMIC DNA]</scope>
    <source>
        <strain evidence="9">XCT-53</strain>
    </source>
</reference>
<evidence type="ECO:0000256" key="1">
    <source>
        <dbReference type="ARBA" id="ARBA00004117"/>
    </source>
</evidence>
<dbReference type="InterPro" id="IPR019776">
    <property type="entry name" value="Flagellar_basal_body_rod_CS"/>
</dbReference>
<evidence type="ECO:0000313" key="8">
    <source>
        <dbReference type="EMBL" id="NBN77177.1"/>
    </source>
</evidence>
<dbReference type="GO" id="GO:0071978">
    <property type="term" value="P:bacterial-type flagellum-dependent swarming motility"/>
    <property type="evidence" value="ECO:0007669"/>
    <property type="project" value="TreeGrafter"/>
</dbReference>
<proteinExistence type="inferred from homology"/>
<comment type="subunit">
    <text evidence="4">The basal body constitutes a major portion of the flagellar organelle and consists of five rings (E,L,P,S, and M) mounted on a central rod. The rod consists of about 26 subunits of FlgG in the distal portion, and FlgB, FlgC and FlgF are thought to build up the proximal portion of the rod with about 6 subunits each.</text>
</comment>
<organism evidence="8 9">
    <name type="scientific">Pannonibacter tanglangensis</name>
    <dbReference type="NCBI Taxonomy" id="2750084"/>
    <lineage>
        <taxon>Bacteria</taxon>
        <taxon>Pseudomonadati</taxon>
        <taxon>Pseudomonadota</taxon>
        <taxon>Alphaproteobacteria</taxon>
        <taxon>Hyphomicrobiales</taxon>
        <taxon>Stappiaceae</taxon>
        <taxon>Pannonibacter</taxon>
    </lineage>
</organism>
<dbReference type="Proteomes" id="UP000586722">
    <property type="component" value="Unassembled WGS sequence"/>
</dbReference>
<dbReference type="AlphaFoldDB" id="A0A7X5J790"/>
<sequence length="246" mass="26821">MENAQLINLSRQITLRRQMDVVANNIANLNTSGFKAKRMIFQEYVMPVAEASAFPRGDLRLSYVQDARTITNFLAGSIQLTGNPLDVAVDGEGWFAVQMEDGTEAFTRNGAFHLSNTGQLVTSEGRPVLTEGGPISFTREDGKISISDDGTISTELGTRGRLRLVAMNNPQNAIAIGNNLVTYENPDPVGRVRVIQGGLEGSNVQGVVEIADMIEITRKYESVTKMLKDTDDLSRQAIERLGSTQA</sequence>
<dbReference type="SUPFAM" id="SSF117143">
    <property type="entry name" value="Flagellar hook protein flgE"/>
    <property type="match status" value="1"/>
</dbReference>
<evidence type="ECO:0000256" key="4">
    <source>
        <dbReference type="RuleBase" id="RU362116"/>
    </source>
</evidence>
<keyword evidence="3 4" id="KW-0975">Bacterial flagellum</keyword>
<dbReference type="InterPro" id="IPR053967">
    <property type="entry name" value="LlgE_F_G-like_D1"/>
</dbReference>
<dbReference type="Pfam" id="PF06429">
    <property type="entry name" value="Flg_bbr_C"/>
    <property type="match status" value="1"/>
</dbReference>
<comment type="subcellular location">
    <subcellularLocation>
        <location evidence="1 4">Bacterial flagellum basal body</location>
    </subcellularLocation>
</comment>
<evidence type="ECO:0000259" key="5">
    <source>
        <dbReference type="Pfam" id="PF00460"/>
    </source>
</evidence>
<feature type="domain" description="Flagellar hook protein FlgE/F/G-like D1" evidence="7">
    <location>
        <begin position="88"/>
        <end position="153"/>
    </location>
</feature>
<evidence type="ECO:0000313" key="9">
    <source>
        <dbReference type="Proteomes" id="UP000586722"/>
    </source>
</evidence>
<dbReference type="PROSITE" id="PS00588">
    <property type="entry name" value="FLAGELLA_BB_ROD"/>
    <property type="match status" value="1"/>
</dbReference>
<dbReference type="PANTHER" id="PTHR30435:SF19">
    <property type="entry name" value="FLAGELLAR BASAL-BODY ROD PROTEIN FLGG"/>
    <property type="match status" value="1"/>
</dbReference>
<protein>
    <recommendedName>
        <fullName evidence="4">Flagellar basal-body rod protein FlgF</fullName>
    </recommendedName>
</protein>
<dbReference type="RefSeq" id="WP_161707803.1">
    <property type="nucleotide sequence ID" value="NZ_JAABLQ010000001.1"/>
</dbReference>
<keyword evidence="9" id="KW-1185">Reference proteome</keyword>
<comment type="similarity">
    <text evidence="2 4">Belongs to the flagella basal body rod proteins family.</text>
</comment>
<dbReference type="Pfam" id="PF00460">
    <property type="entry name" value="Flg_bb_rod"/>
    <property type="match status" value="1"/>
</dbReference>
<feature type="domain" description="Flagellar basal body rod protein N-terminal" evidence="5">
    <location>
        <begin position="9"/>
        <end position="35"/>
    </location>
</feature>
<dbReference type="Pfam" id="PF22692">
    <property type="entry name" value="LlgE_F_G_D1"/>
    <property type="match status" value="1"/>
</dbReference>
<keyword evidence="8" id="KW-0969">Cilium</keyword>
<dbReference type="NCBIfam" id="TIGR02490">
    <property type="entry name" value="flgF"/>
    <property type="match status" value="1"/>
</dbReference>
<dbReference type="InterPro" id="IPR010930">
    <property type="entry name" value="Flg_bb/hook_C_dom"/>
</dbReference>
<comment type="caution">
    <text evidence="8">The sequence shown here is derived from an EMBL/GenBank/DDBJ whole genome shotgun (WGS) entry which is preliminary data.</text>
</comment>
<evidence type="ECO:0000259" key="6">
    <source>
        <dbReference type="Pfam" id="PF06429"/>
    </source>
</evidence>
<feature type="domain" description="Flagellar basal-body/hook protein C-terminal" evidence="6">
    <location>
        <begin position="196"/>
        <end position="238"/>
    </location>
</feature>
<evidence type="ECO:0000256" key="2">
    <source>
        <dbReference type="ARBA" id="ARBA00009677"/>
    </source>
</evidence>
<dbReference type="GO" id="GO:0030694">
    <property type="term" value="C:bacterial-type flagellum basal body, rod"/>
    <property type="evidence" value="ECO:0007669"/>
    <property type="project" value="UniProtKB-UniRule"/>
</dbReference>
<dbReference type="NCBIfam" id="TIGR03506">
    <property type="entry name" value="FlgEFG_subfam"/>
    <property type="match status" value="1"/>
</dbReference>
<evidence type="ECO:0000256" key="3">
    <source>
        <dbReference type="ARBA" id="ARBA00023143"/>
    </source>
</evidence>